<feature type="transmembrane region" description="Helical" evidence="10">
    <location>
        <begin position="199"/>
        <end position="219"/>
    </location>
</feature>
<dbReference type="STRING" id="86259.A0A4Z1P853"/>
<reference evidence="12 13" key="1">
    <citation type="submission" date="2019-04" db="EMBL/GenBank/DDBJ databases">
        <title>High contiguity whole genome sequence and gene annotation resource for two Venturia nashicola isolates.</title>
        <authorList>
            <person name="Prokchorchik M."/>
            <person name="Won K."/>
            <person name="Lee Y."/>
            <person name="Choi E.D."/>
            <person name="Segonzac C."/>
            <person name="Sohn K.H."/>
        </authorList>
    </citation>
    <scope>NUCLEOTIDE SEQUENCE [LARGE SCALE GENOMIC DNA]</scope>
    <source>
        <strain evidence="12 13">PRI2</strain>
    </source>
</reference>
<feature type="compositionally biased region" description="Polar residues" evidence="9">
    <location>
        <begin position="31"/>
        <end position="43"/>
    </location>
</feature>
<dbReference type="GO" id="GO:0015926">
    <property type="term" value="F:glucosidase activity"/>
    <property type="evidence" value="ECO:0007669"/>
    <property type="project" value="TreeGrafter"/>
</dbReference>
<evidence type="ECO:0000256" key="10">
    <source>
        <dbReference type="SAM" id="Phobius"/>
    </source>
</evidence>
<protein>
    <submittedName>
        <fullName evidence="12">Glycoside hydrolase family 16 protein</fullName>
    </submittedName>
</protein>
<dbReference type="AlphaFoldDB" id="A0A4Z1P853"/>
<proteinExistence type="inferred from homology"/>
<keyword evidence="4" id="KW-0735">Signal-anchor</keyword>
<dbReference type="Gene3D" id="2.60.120.200">
    <property type="match status" value="2"/>
</dbReference>
<dbReference type="GO" id="GO:0005789">
    <property type="term" value="C:endoplasmic reticulum membrane"/>
    <property type="evidence" value="ECO:0007669"/>
    <property type="project" value="TreeGrafter"/>
</dbReference>
<keyword evidence="12" id="KW-0378">Hydrolase</keyword>
<keyword evidence="6 10" id="KW-0472">Membrane</keyword>
<dbReference type="EMBL" id="SNSC02000005">
    <property type="protein sequence ID" value="TID24445.1"/>
    <property type="molecule type" value="Genomic_DNA"/>
</dbReference>
<name>A0A4Z1P853_9PEZI</name>
<evidence type="ECO:0000313" key="12">
    <source>
        <dbReference type="EMBL" id="TID24445.1"/>
    </source>
</evidence>
<dbReference type="PROSITE" id="PS51762">
    <property type="entry name" value="GH16_2"/>
    <property type="match status" value="1"/>
</dbReference>
<evidence type="ECO:0000256" key="6">
    <source>
        <dbReference type="ARBA" id="ARBA00023136"/>
    </source>
</evidence>
<dbReference type="OrthoDB" id="412647at2759"/>
<gene>
    <name evidence="12" type="ORF">E6O75_ATG02810</name>
</gene>
<comment type="similarity">
    <text evidence="2">Belongs to the SKN1/KRE6 family.</text>
</comment>
<evidence type="ECO:0000256" key="3">
    <source>
        <dbReference type="ARBA" id="ARBA00022692"/>
    </source>
</evidence>
<dbReference type="CDD" id="cd02180">
    <property type="entry name" value="GH16_fungal_KRE6_glucanase"/>
    <property type="match status" value="1"/>
</dbReference>
<evidence type="ECO:0000256" key="9">
    <source>
        <dbReference type="SAM" id="MobiDB-lite"/>
    </source>
</evidence>
<dbReference type="PANTHER" id="PTHR31361">
    <property type="entry name" value="BETA-GLUCAN SYNTHESIS-ASSOCIATED PROTEIN KRE6-RELATED"/>
    <property type="match status" value="1"/>
</dbReference>
<comment type="subcellular location">
    <subcellularLocation>
        <location evidence="1">Membrane</location>
        <topology evidence="1">Single-pass type II membrane protein</topology>
    </subcellularLocation>
</comment>
<comment type="caution">
    <text evidence="12">The sequence shown here is derived from an EMBL/GenBank/DDBJ whole genome shotgun (WGS) entry which is preliminary data.</text>
</comment>
<dbReference type="InterPro" id="IPR005629">
    <property type="entry name" value="Skn1/Kre6/Sbg1"/>
</dbReference>
<dbReference type="GO" id="GO:0006078">
    <property type="term" value="P:(1-&gt;6)-beta-D-glucan biosynthetic process"/>
    <property type="evidence" value="ECO:0007669"/>
    <property type="project" value="TreeGrafter"/>
</dbReference>
<evidence type="ECO:0000256" key="8">
    <source>
        <dbReference type="ARBA" id="ARBA00023316"/>
    </source>
</evidence>
<dbReference type="InterPro" id="IPR000757">
    <property type="entry name" value="Beta-glucanase-like"/>
</dbReference>
<feature type="region of interest" description="Disordered" evidence="9">
    <location>
        <begin position="31"/>
        <end position="144"/>
    </location>
</feature>
<evidence type="ECO:0000256" key="7">
    <source>
        <dbReference type="ARBA" id="ARBA00023180"/>
    </source>
</evidence>
<dbReference type="GO" id="GO:0031505">
    <property type="term" value="P:fungal-type cell wall organization"/>
    <property type="evidence" value="ECO:0007669"/>
    <property type="project" value="TreeGrafter"/>
</dbReference>
<feature type="domain" description="GH16" evidence="11">
    <location>
        <begin position="172"/>
        <end position="620"/>
    </location>
</feature>
<dbReference type="InterPro" id="IPR013320">
    <property type="entry name" value="ConA-like_dom_sf"/>
</dbReference>
<dbReference type="SUPFAM" id="SSF49899">
    <property type="entry name" value="Concanavalin A-like lectins/glucanases"/>
    <property type="match status" value="1"/>
</dbReference>
<feature type="compositionally biased region" description="Low complexity" evidence="9">
    <location>
        <begin position="97"/>
        <end position="117"/>
    </location>
</feature>
<dbReference type="Pfam" id="PF03935">
    <property type="entry name" value="SKN1_KRE6_Sbg1"/>
    <property type="match status" value="1"/>
</dbReference>
<evidence type="ECO:0000259" key="11">
    <source>
        <dbReference type="PROSITE" id="PS51762"/>
    </source>
</evidence>
<keyword evidence="7" id="KW-0325">Glycoprotein</keyword>
<keyword evidence="8" id="KW-0961">Cell wall biogenesis/degradation</keyword>
<evidence type="ECO:0000256" key="5">
    <source>
        <dbReference type="ARBA" id="ARBA00022989"/>
    </source>
</evidence>
<dbReference type="Proteomes" id="UP000298493">
    <property type="component" value="Unassembled WGS sequence"/>
</dbReference>
<sequence length="676" mass="74003">MEPSYGEAAPPGSRQETPHVRLNSGVDNLLNAMQSSSSRSLTTFPPRNPSSRQSRSRPTLYTNTAGESAELLLPPRRTRARPYRDEDTPVTSPIQQSPIASANSSRRSSWSTDSAGSRHSRGPFVSPFDDSRAPSRAGSDEGEGINTQTVAERFNIQPNSGLLLFPEDVEKDDYMHNPDPNDKDGGECDVYSGRGLINVGGLALITLGVLILFIGYPVLSFVQLHVNGPSKAACAQDPNCIRATGVPLLKNVRRGLIDPDTPKSAMTRTSLRDGSTQKLVFSDEFNVDGRTFYDGDDAYFQAMDLWYGVTMDLEWYDPDAVTTKDGTLNIRFDAFQNHNLNYRSGMIQSWNKMCFKGGYIEASVSLPGRGDTMGFWPGVWTMGNLGRPGYAATTDGMWPYSYDDVCDAGITANQSDPTGLNYLPGMRLPACSCNGEDHPTPGKSRSAPEIDALEASVAYLDPPSGAAIGSASQSYQCAPFDVWWQPDYDFVEVYDHGLTTMNSYCGGVYQQAVSGVSNLNNKWYEGGEKQFQKYGFDYAPGSTGKVTWNVGDQATWTLDARAMGPNGNIGQRVMPEEPMAVVINFGMSNGFAALNLTGLGPLMPATMKIDYLRIYQDENNPLVTCDPPGYPTTDYIKQHPAPYSNPNMTHWAQTGYEWPKNSFVHGCKANDEFKGS</sequence>
<feature type="region of interest" description="Disordered" evidence="9">
    <location>
        <begin position="1"/>
        <end position="20"/>
    </location>
</feature>
<accession>A0A4Z1P853</accession>
<organism evidence="12 13">
    <name type="scientific">Venturia nashicola</name>
    <dbReference type="NCBI Taxonomy" id="86259"/>
    <lineage>
        <taxon>Eukaryota</taxon>
        <taxon>Fungi</taxon>
        <taxon>Dikarya</taxon>
        <taxon>Ascomycota</taxon>
        <taxon>Pezizomycotina</taxon>
        <taxon>Dothideomycetes</taxon>
        <taxon>Pleosporomycetidae</taxon>
        <taxon>Venturiales</taxon>
        <taxon>Venturiaceae</taxon>
        <taxon>Venturia</taxon>
    </lineage>
</organism>
<keyword evidence="13" id="KW-1185">Reference proteome</keyword>
<feature type="compositionally biased region" description="Low complexity" evidence="9">
    <location>
        <begin position="49"/>
        <end position="58"/>
    </location>
</feature>
<keyword evidence="5 10" id="KW-1133">Transmembrane helix</keyword>
<evidence type="ECO:0000256" key="2">
    <source>
        <dbReference type="ARBA" id="ARBA00010962"/>
    </source>
</evidence>
<evidence type="ECO:0000256" key="4">
    <source>
        <dbReference type="ARBA" id="ARBA00022968"/>
    </source>
</evidence>
<dbReference type="GO" id="GO:0005886">
    <property type="term" value="C:plasma membrane"/>
    <property type="evidence" value="ECO:0007669"/>
    <property type="project" value="TreeGrafter"/>
</dbReference>
<evidence type="ECO:0000256" key="1">
    <source>
        <dbReference type="ARBA" id="ARBA00004606"/>
    </source>
</evidence>
<keyword evidence="3 10" id="KW-0812">Transmembrane</keyword>
<dbReference type="PANTHER" id="PTHR31361:SF1">
    <property type="entry name" value="BETA-GLUCAN SYNTHESIS-ASSOCIATED PROTEIN KRE6-RELATED"/>
    <property type="match status" value="1"/>
</dbReference>
<evidence type="ECO:0000313" key="13">
    <source>
        <dbReference type="Proteomes" id="UP000298493"/>
    </source>
</evidence>